<dbReference type="SUPFAM" id="SSF55874">
    <property type="entry name" value="ATPase domain of HSP90 chaperone/DNA topoisomerase II/histidine kinase"/>
    <property type="match status" value="1"/>
</dbReference>
<dbReference type="GO" id="GO:0016887">
    <property type="term" value="F:ATP hydrolysis activity"/>
    <property type="evidence" value="ECO:0007669"/>
    <property type="project" value="InterPro"/>
</dbReference>
<evidence type="ECO:0000256" key="1">
    <source>
        <dbReference type="ARBA" id="ARBA00006082"/>
    </source>
</evidence>
<name>A0A397ULM5_9GLOM</name>
<accession>A0A397ULM5</accession>
<proteinExistence type="inferred from homology"/>
<dbReference type="PROSITE" id="PS00058">
    <property type="entry name" value="DNA_MISMATCH_REPAIR_1"/>
    <property type="match status" value="1"/>
</dbReference>
<keyword evidence="3" id="KW-1185">Reference proteome</keyword>
<dbReference type="EMBL" id="QKWP01001168">
    <property type="protein sequence ID" value="RIB11152.1"/>
    <property type="molecule type" value="Genomic_DNA"/>
</dbReference>
<dbReference type="Pfam" id="PF13589">
    <property type="entry name" value="HATPase_c_3"/>
    <property type="match status" value="1"/>
</dbReference>
<comment type="caution">
    <text evidence="2">The sequence shown here is derived from an EMBL/GenBank/DDBJ whole genome shotgun (WGS) entry which is preliminary data.</text>
</comment>
<dbReference type="STRING" id="44941.A0A397ULM5"/>
<dbReference type="GO" id="GO:0032389">
    <property type="term" value="C:MutLalpha complex"/>
    <property type="evidence" value="ECO:0007669"/>
    <property type="project" value="TreeGrafter"/>
</dbReference>
<dbReference type="Gene3D" id="3.30.565.10">
    <property type="entry name" value="Histidine kinase-like ATPase, C-terminal domain"/>
    <property type="match status" value="1"/>
</dbReference>
<dbReference type="InterPro" id="IPR036890">
    <property type="entry name" value="HATPase_C_sf"/>
</dbReference>
<evidence type="ECO:0000313" key="3">
    <source>
        <dbReference type="Proteomes" id="UP000266673"/>
    </source>
</evidence>
<evidence type="ECO:0000313" key="2">
    <source>
        <dbReference type="EMBL" id="RIB11152.1"/>
    </source>
</evidence>
<dbReference type="InterPro" id="IPR014762">
    <property type="entry name" value="DNA_mismatch_repair_CS"/>
</dbReference>
<dbReference type="PANTHER" id="PTHR10073:SF54">
    <property type="entry name" value="PMS1 PROTEIN HOMOLOG 1"/>
    <property type="match status" value="1"/>
</dbReference>
<comment type="similarity">
    <text evidence="1">Belongs to the DNA mismatch repair MutL/HexB family.</text>
</comment>
<dbReference type="PANTHER" id="PTHR10073">
    <property type="entry name" value="DNA MISMATCH REPAIR PROTEIN MLH, PMS, MUTL"/>
    <property type="match status" value="1"/>
</dbReference>
<sequence length="133" mass="14486">MIQSLDNNTIRRISSGQVITKVEDVVKELIENSIDAQATSIEVRLVGDGLTSIVVKDNGLGIPESDRPAMALRYHTSKLEDFGGLSKVETYGFRGEALNSICAISESMQITTKTSKDPVAVNYLLDRTGKIVE</sequence>
<protein>
    <submittedName>
        <fullName evidence="2">Pms1 protein</fullName>
    </submittedName>
</protein>
<gene>
    <name evidence="2" type="ORF">C2G38_1978738</name>
</gene>
<reference evidence="2 3" key="1">
    <citation type="submission" date="2018-06" db="EMBL/GenBank/DDBJ databases">
        <title>Comparative genomics reveals the genomic features of Rhizophagus irregularis, R. cerebriforme, R. diaphanum and Gigaspora rosea, and their symbiotic lifestyle signature.</title>
        <authorList>
            <person name="Morin E."/>
            <person name="San Clemente H."/>
            <person name="Chen E.C.H."/>
            <person name="De La Providencia I."/>
            <person name="Hainaut M."/>
            <person name="Kuo A."/>
            <person name="Kohler A."/>
            <person name="Murat C."/>
            <person name="Tang N."/>
            <person name="Roy S."/>
            <person name="Loubradou J."/>
            <person name="Henrissat B."/>
            <person name="Grigoriev I.V."/>
            <person name="Corradi N."/>
            <person name="Roux C."/>
            <person name="Martin F.M."/>
        </authorList>
    </citation>
    <scope>NUCLEOTIDE SEQUENCE [LARGE SCALE GENOMIC DNA]</scope>
    <source>
        <strain evidence="2 3">DAOM 194757</strain>
    </source>
</reference>
<dbReference type="InterPro" id="IPR038973">
    <property type="entry name" value="MutL/Mlh/Pms-like"/>
</dbReference>
<organism evidence="2 3">
    <name type="scientific">Gigaspora rosea</name>
    <dbReference type="NCBI Taxonomy" id="44941"/>
    <lineage>
        <taxon>Eukaryota</taxon>
        <taxon>Fungi</taxon>
        <taxon>Fungi incertae sedis</taxon>
        <taxon>Mucoromycota</taxon>
        <taxon>Glomeromycotina</taxon>
        <taxon>Glomeromycetes</taxon>
        <taxon>Diversisporales</taxon>
        <taxon>Gigasporaceae</taxon>
        <taxon>Gigaspora</taxon>
    </lineage>
</organism>
<dbReference type="Proteomes" id="UP000266673">
    <property type="component" value="Unassembled WGS sequence"/>
</dbReference>
<dbReference type="GO" id="GO:0006298">
    <property type="term" value="P:mismatch repair"/>
    <property type="evidence" value="ECO:0007669"/>
    <property type="project" value="InterPro"/>
</dbReference>
<dbReference type="GO" id="GO:0140664">
    <property type="term" value="F:ATP-dependent DNA damage sensor activity"/>
    <property type="evidence" value="ECO:0007669"/>
    <property type="project" value="InterPro"/>
</dbReference>
<dbReference type="OrthoDB" id="10263226at2759"/>
<dbReference type="AlphaFoldDB" id="A0A397ULM5"/>